<dbReference type="Proteomes" id="UP000198914">
    <property type="component" value="Unassembled WGS sequence"/>
</dbReference>
<dbReference type="RefSeq" id="WP_092643887.1">
    <property type="nucleotide sequence ID" value="NZ_FNPX01000004.1"/>
</dbReference>
<gene>
    <name evidence="1" type="ORF">SAMN05444004_10415</name>
</gene>
<dbReference type="InterPro" id="IPR008775">
    <property type="entry name" value="Phytyl_CoA_dOase-like"/>
</dbReference>
<dbReference type="Pfam" id="PF05721">
    <property type="entry name" value="PhyH"/>
    <property type="match status" value="1"/>
</dbReference>
<dbReference type="OrthoDB" id="2553118at2"/>
<proteinExistence type="predicted"/>
<protein>
    <submittedName>
        <fullName evidence="1">Ectoine hydroxylase-related dioxygenase, phytanoyl-CoA dioxygenase (PhyH) family</fullName>
    </submittedName>
</protein>
<evidence type="ECO:0000313" key="1">
    <source>
        <dbReference type="EMBL" id="SDY89336.1"/>
    </source>
</evidence>
<dbReference type="PANTHER" id="PTHR20883:SF14">
    <property type="entry name" value="PHYTANOYL-COA DIOXYGENASE"/>
    <property type="match status" value="1"/>
</dbReference>
<reference evidence="2" key="1">
    <citation type="submission" date="2016-10" db="EMBL/GenBank/DDBJ databases">
        <authorList>
            <person name="Varghese N."/>
            <person name="Submissions S."/>
        </authorList>
    </citation>
    <scope>NUCLEOTIDE SEQUENCE [LARGE SCALE GENOMIC DNA]</scope>
    <source>
        <strain evidence="2">DSM 100420</strain>
    </source>
</reference>
<dbReference type="STRING" id="1244108.SAMN05444004_10415"/>
<dbReference type="PANTHER" id="PTHR20883">
    <property type="entry name" value="PHYTANOYL-COA DIOXYGENASE DOMAIN CONTAINING 1"/>
    <property type="match status" value="1"/>
</dbReference>
<keyword evidence="1" id="KW-0560">Oxidoreductase</keyword>
<dbReference type="AlphaFoldDB" id="A0A1H3NK81"/>
<dbReference type="SUPFAM" id="SSF51197">
    <property type="entry name" value="Clavaminate synthase-like"/>
    <property type="match status" value="1"/>
</dbReference>
<dbReference type="EMBL" id="FNPX01000004">
    <property type="protein sequence ID" value="SDY89336.1"/>
    <property type="molecule type" value="Genomic_DNA"/>
</dbReference>
<keyword evidence="2" id="KW-1185">Reference proteome</keyword>
<organism evidence="1 2">
    <name type="scientific">Jannaschia faecimaris</name>
    <dbReference type="NCBI Taxonomy" id="1244108"/>
    <lineage>
        <taxon>Bacteria</taxon>
        <taxon>Pseudomonadati</taxon>
        <taxon>Pseudomonadota</taxon>
        <taxon>Alphaproteobacteria</taxon>
        <taxon>Rhodobacterales</taxon>
        <taxon>Roseobacteraceae</taxon>
        <taxon>Jannaschia</taxon>
    </lineage>
</organism>
<keyword evidence="1" id="KW-0223">Dioxygenase</keyword>
<dbReference type="GO" id="GO:0005506">
    <property type="term" value="F:iron ion binding"/>
    <property type="evidence" value="ECO:0007669"/>
    <property type="project" value="UniProtKB-ARBA"/>
</dbReference>
<name>A0A1H3NK81_9RHOB</name>
<dbReference type="Gene3D" id="2.60.120.620">
    <property type="entry name" value="q2cbj1_9rhob like domain"/>
    <property type="match status" value="1"/>
</dbReference>
<accession>A0A1H3NK81</accession>
<evidence type="ECO:0000313" key="2">
    <source>
        <dbReference type="Proteomes" id="UP000198914"/>
    </source>
</evidence>
<sequence length="313" mass="34643">MTLTPDRVQTFHRQGYLVVEDVLSTDLLNLIETEYADVLRGLSARWGLPWKGFFPTLHAMHLAGHDWFQPMDISLPGDEIAADTPFHAGPAVFELLTSPALLDIAEALLGPEVTSTPIQHLRIKPPARDLVPGEARAHVGGTLWHQDRGVAHAEADATDMITVWVAMTDATEENGCLIVQPFADDDGGAQSMLPHCPLSQTAIPKAHLDPARARALPVRRGGVVLLHPMVPHASLDNLSDGFRWSFDLRYQVTGQPTGRAHFPAFVARSRAHPASELHDWRHWRRLWGEARLACAARDHIPIHRWTSDSPHCA</sequence>
<dbReference type="GO" id="GO:0016706">
    <property type="term" value="F:2-oxoglutarate-dependent dioxygenase activity"/>
    <property type="evidence" value="ECO:0007669"/>
    <property type="project" value="UniProtKB-ARBA"/>
</dbReference>